<keyword evidence="2" id="KW-1185">Reference proteome</keyword>
<protein>
    <submittedName>
        <fullName evidence="1">Uncharacterized protein</fullName>
    </submittedName>
</protein>
<evidence type="ECO:0000313" key="1">
    <source>
        <dbReference type="EMBL" id="PRY55808.1"/>
    </source>
</evidence>
<sequence>MPLYEGRLGAQMGVDKHGTVDLAIAWWLAARSPRSLVYLPLKGSAVDCGAEYGGRKLDLVLLHHSLGFRVSRWKEVRGRLGAGRVQKVTMPADPFPEQELEAARTRWHRDFKDRLRWAIAADTLFLVGSRSAFEFEGEQLRALVEDCPSHLAEQPDAHCCAEIELGRFNSTDRRNSWSQLHVECCNRHW</sequence>
<dbReference type="RefSeq" id="WP_219926967.1">
    <property type="nucleotide sequence ID" value="NZ_PVTJ01000012.1"/>
</dbReference>
<gene>
    <name evidence="1" type="ORF">B0I28_112121</name>
</gene>
<name>A0A2T0UD70_9ACTN</name>
<dbReference type="Proteomes" id="UP000238176">
    <property type="component" value="Unassembled WGS sequence"/>
</dbReference>
<dbReference type="EMBL" id="PVTJ01000012">
    <property type="protein sequence ID" value="PRY55808.1"/>
    <property type="molecule type" value="Genomic_DNA"/>
</dbReference>
<reference evidence="1 2" key="1">
    <citation type="submission" date="2018-03" db="EMBL/GenBank/DDBJ databases">
        <title>Genomic Encyclopedia of Type Strains, Phase III (KMG-III): the genomes of soil and plant-associated and newly described type strains.</title>
        <authorList>
            <person name="Whitman W."/>
        </authorList>
    </citation>
    <scope>NUCLEOTIDE SEQUENCE [LARGE SCALE GENOMIC DNA]</scope>
    <source>
        <strain evidence="1 2">CGMCC 4.7067</strain>
    </source>
</reference>
<comment type="caution">
    <text evidence="1">The sequence shown here is derived from an EMBL/GenBank/DDBJ whole genome shotgun (WGS) entry which is preliminary data.</text>
</comment>
<dbReference type="AlphaFoldDB" id="A0A2T0UD70"/>
<accession>A0A2T0UD70</accession>
<evidence type="ECO:0000313" key="2">
    <source>
        <dbReference type="Proteomes" id="UP000238176"/>
    </source>
</evidence>
<proteinExistence type="predicted"/>
<organism evidence="1 2">
    <name type="scientific">Glycomyces artemisiae</name>
    <dbReference type="NCBI Taxonomy" id="1076443"/>
    <lineage>
        <taxon>Bacteria</taxon>
        <taxon>Bacillati</taxon>
        <taxon>Actinomycetota</taxon>
        <taxon>Actinomycetes</taxon>
        <taxon>Glycomycetales</taxon>
        <taxon>Glycomycetaceae</taxon>
        <taxon>Glycomyces</taxon>
    </lineage>
</organism>